<accession>A0A1H9IJE5</accession>
<comment type="similarity">
    <text evidence="1 5">Belongs to the bacterial ribosomal protein bL32 family.</text>
</comment>
<dbReference type="PANTHER" id="PTHR35534:SF1">
    <property type="entry name" value="LARGE RIBOSOMAL SUBUNIT PROTEIN BL32"/>
    <property type="match status" value="1"/>
</dbReference>
<evidence type="ECO:0000313" key="6">
    <source>
        <dbReference type="EMBL" id="SEQ74515.1"/>
    </source>
</evidence>
<proteinExistence type="inferred from homology"/>
<sequence length="60" mass="6744">MAVQKSKVTRSRRGQRRSHDALGNPTLSVEATTGETHRRHHVSADGFYRGKQVVAQQDDE</sequence>
<dbReference type="GO" id="GO:0015934">
    <property type="term" value="C:large ribosomal subunit"/>
    <property type="evidence" value="ECO:0007669"/>
    <property type="project" value="InterPro"/>
</dbReference>
<dbReference type="OrthoDB" id="9801927at2"/>
<evidence type="ECO:0000256" key="4">
    <source>
        <dbReference type="ARBA" id="ARBA00035178"/>
    </source>
</evidence>
<dbReference type="Pfam" id="PF01783">
    <property type="entry name" value="Ribosomal_L32p"/>
    <property type="match status" value="1"/>
</dbReference>
<evidence type="ECO:0000256" key="3">
    <source>
        <dbReference type="ARBA" id="ARBA00023274"/>
    </source>
</evidence>
<keyword evidence="2 5" id="KW-0689">Ribosomal protein</keyword>
<gene>
    <name evidence="5" type="primary">rpmF</name>
    <name evidence="6" type="ORF">SAMN03080615_02587</name>
</gene>
<dbReference type="Proteomes" id="UP000198749">
    <property type="component" value="Unassembled WGS sequence"/>
</dbReference>
<dbReference type="PANTHER" id="PTHR35534">
    <property type="entry name" value="50S RIBOSOMAL PROTEIN L32"/>
    <property type="match status" value="1"/>
</dbReference>
<evidence type="ECO:0000256" key="5">
    <source>
        <dbReference type="HAMAP-Rule" id="MF_00340"/>
    </source>
</evidence>
<organism evidence="6 7">
    <name type="scientific">Amphritea atlantica</name>
    <dbReference type="NCBI Taxonomy" id="355243"/>
    <lineage>
        <taxon>Bacteria</taxon>
        <taxon>Pseudomonadati</taxon>
        <taxon>Pseudomonadota</taxon>
        <taxon>Gammaproteobacteria</taxon>
        <taxon>Oceanospirillales</taxon>
        <taxon>Oceanospirillaceae</taxon>
        <taxon>Amphritea</taxon>
    </lineage>
</organism>
<keyword evidence="7" id="KW-1185">Reference proteome</keyword>
<keyword evidence="3 5" id="KW-0687">Ribonucleoprotein</keyword>
<dbReference type="EMBL" id="FOGB01000007">
    <property type="protein sequence ID" value="SEQ74515.1"/>
    <property type="molecule type" value="Genomic_DNA"/>
</dbReference>
<dbReference type="GO" id="GO:0006412">
    <property type="term" value="P:translation"/>
    <property type="evidence" value="ECO:0007669"/>
    <property type="project" value="UniProtKB-UniRule"/>
</dbReference>
<name>A0A1H9IJE5_9GAMM</name>
<dbReference type="AlphaFoldDB" id="A0A1H9IJE5"/>
<dbReference type="RefSeq" id="WP_091358877.1">
    <property type="nucleotide sequence ID" value="NZ_AP025284.1"/>
</dbReference>
<dbReference type="GO" id="GO:0003735">
    <property type="term" value="F:structural constituent of ribosome"/>
    <property type="evidence" value="ECO:0007669"/>
    <property type="project" value="InterPro"/>
</dbReference>
<evidence type="ECO:0000313" key="7">
    <source>
        <dbReference type="Proteomes" id="UP000198749"/>
    </source>
</evidence>
<dbReference type="STRING" id="355243.SAMN03080615_02587"/>
<reference evidence="7" key="1">
    <citation type="submission" date="2016-10" db="EMBL/GenBank/DDBJ databases">
        <authorList>
            <person name="Varghese N."/>
            <person name="Submissions S."/>
        </authorList>
    </citation>
    <scope>NUCLEOTIDE SEQUENCE [LARGE SCALE GENOMIC DNA]</scope>
    <source>
        <strain evidence="7">DSM 18887</strain>
    </source>
</reference>
<evidence type="ECO:0000256" key="2">
    <source>
        <dbReference type="ARBA" id="ARBA00022980"/>
    </source>
</evidence>
<protein>
    <recommendedName>
        <fullName evidence="4 5">Large ribosomal subunit protein bL32</fullName>
    </recommendedName>
</protein>
<dbReference type="HAMAP" id="MF_00340">
    <property type="entry name" value="Ribosomal_bL32"/>
    <property type="match status" value="1"/>
</dbReference>
<dbReference type="SUPFAM" id="SSF57829">
    <property type="entry name" value="Zn-binding ribosomal proteins"/>
    <property type="match status" value="1"/>
</dbReference>
<dbReference type="InterPro" id="IPR002677">
    <property type="entry name" value="Ribosomal_bL32"/>
</dbReference>
<dbReference type="InterPro" id="IPR011332">
    <property type="entry name" value="Ribosomal_zn-bd"/>
</dbReference>
<dbReference type="NCBIfam" id="TIGR01031">
    <property type="entry name" value="rpmF_bact"/>
    <property type="match status" value="1"/>
</dbReference>
<dbReference type="InterPro" id="IPR044957">
    <property type="entry name" value="Ribosomal_bL32_bact"/>
</dbReference>
<evidence type="ECO:0000256" key="1">
    <source>
        <dbReference type="ARBA" id="ARBA00008560"/>
    </source>
</evidence>